<feature type="compositionally biased region" description="Basic and acidic residues" evidence="5">
    <location>
        <begin position="552"/>
        <end position="565"/>
    </location>
</feature>
<dbReference type="Pfam" id="PF08913">
    <property type="entry name" value="VBS"/>
    <property type="match status" value="1"/>
</dbReference>
<dbReference type="PROSITE" id="PS50945">
    <property type="entry name" value="I_LWEQ"/>
    <property type="match status" value="1"/>
</dbReference>
<dbReference type="Pfam" id="PF02174">
    <property type="entry name" value="IRS"/>
    <property type="match status" value="1"/>
</dbReference>
<keyword evidence="3" id="KW-0206">Cytoskeleton</keyword>
<dbReference type="PANTHER" id="PTHR19981">
    <property type="entry name" value="TALIN"/>
    <property type="match status" value="1"/>
</dbReference>
<dbReference type="Gene3D" id="1.20.120.230">
    <property type="entry name" value="Alpha-catenin/vinculin-like"/>
    <property type="match status" value="5"/>
</dbReference>
<accession>A0A8R1YDH0</accession>
<dbReference type="GO" id="GO:0051015">
    <property type="term" value="F:actin filament binding"/>
    <property type="evidence" value="ECO:0007669"/>
    <property type="project" value="InterPro"/>
</dbReference>
<dbReference type="FunFam" id="1.20.80.10:FF:000007">
    <property type="entry name" value="Talin 2"/>
    <property type="match status" value="1"/>
</dbReference>
<proteinExistence type="predicted"/>
<name>A0A2A6BVE8_PRIPA</name>
<dbReference type="SMART" id="SM00307">
    <property type="entry name" value="ILWEQ"/>
    <property type="match status" value="1"/>
</dbReference>
<gene>
    <name evidence="6" type="primary">WBGene00099205</name>
</gene>
<dbReference type="InterPro" id="IPR002558">
    <property type="entry name" value="ILWEQ_dom"/>
</dbReference>
<dbReference type="Gene3D" id="1.20.1420.10">
    <property type="entry name" value="Talin, central domain"/>
    <property type="match status" value="6"/>
</dbReference>
<accession>A0A2A6BVE8</accession>
<dbReference type="InterPro" id="IPR019749">
    <property type="entry name" value="Band_41_domain"/>
</dbReference>
<dbReference type="InterPro" id="IPR019747">
    <property type="entry name" value="FERM_CS"/>
</dbReference>
<dbReference type="CDD" id="cd17090">
    <property type="entry name" value="FERM_F1_TLN"/>
    <property type="match status" value="1"/>
</dbReference>
<dbReference type="GO" id="GO:0005925">
    <property type="term" value="C:focal adhesion"/>
    <property type="evidence" value="ECO:0000318"/>
    <property type="project" value="GO_Central"/>
</dbReference>
<dbReference type="GO" id="GO:0005886">
    <property type="term" value="C:plasma membrane"/>
    <property type="evidence" value="ECO:0000318"/>
    <property type="project" value="GO_Central"/>
</dbReference>
<dbReference type="Gene3D" id="1.20.1410.10">
    <property type="entry name" value="I/LWEQ domain"/>
    <property type="match status" value="1"/>
</dbReference>
<dbReference type="GO" id="GO:0030036">
    <property type="term" value="P:actin cytoskeleton organization"/>
    <property type="evidence" value="ECO:0000318"/>
    <property type="project" value="GO_Central"/>
</dbReference>
<dbReference type="InterPro" id="IPR035963">
    <property type="entry name" value="FERM_2"/>
</dbReference>
<organism evidence="6 7">
    <name type="scientific">Pristionchus pacificus</name>
    <name type="common">Parasitic nematode worm</name>
    <dbReference type="NCBI Taxonomy" id="54126"/>
    <lineage>
        <taxon>Eukaryota</taxon>
        <taxon>Metazoa</taxon>
        <taxon>Ecdysozoa</taxon>
        <taxon>Nematoda</taxon>
        <taxon>Chromadorea</taxon>
        <taxon>Rhabditida</taxon>
        <taxon>Rhabditina</taxon>
        <taxon>Diplogasteromorpha</taxon>
        <taxon>Diplogasteroidea</taxon>
        <taxon>Neodiplogasteridae</taxon>
        <taxon>Pristionchus</taxon>
    </lineage>
</organism>
<evidence type="ECO:0000256" key="2">
    <source>
        <dbReference type="ARBA" id="ARBA00022490"/>
    </source>
</evidence>
<keyword evidence="2" id="KW-0963">Cytoplasm</keyword>
<dbReference type="CDD" id="cd14473">
    <property type="entry name" value="FERM_B-lobe"/>
    <property type="match status" value="1"/>
</dbReference>
<dbReference type="GO" id="GO:0055120">
    <property type="term" value="C:striated muscle dense body"/>
    <property type="evidence" value="ECO:0007669"/>
    <property type="project" value="EnsemblMetazoa"/>
</dbReference>
<reference evidence="6" key="2">
    <citation type="submission" date="2022-06" db="UniProtKB">
        <authorList>
            <consortium name="EnsemblMetazoa"/>
        </authorList>
    </citation>
    <scope>IDENTIFICATION</scope>
    <source>
        <strain evidence="6">PS312</strain>
    </source>
</reference>
<dbReference type="InterPro" id="IPR049108">
    <property type="entry name" value="Talin_R4"/>
</dbReference>
<dbReference type="InterPro" id="IPR057346">
    <property type="entry name" value="Talin1/2_VBS2"/>
</dbReference>
<sequence>MGVITLNVVSSERGTKKTMQLEPSMLVFDACKIIREKMGLTDTQPSEYGLFRVDDDPTRCVWMENGRSLEHYLLRNQDTIEYKRKMRNLRVRMLDGAVKTAVVDESQPVKDLMITVCTKIGIANHDEYSLVRESPNQNGHSTIDLRMERAKTADGYGGRSEKNIPLSGTLGRRKEKNMEQLRQKLQTDEELNWVDHGKTLREQGILEEETLLLRRKFFFSDTNVDSRDPVQLNLLYVQCRDGVLRGLHPVNKETACQLGALQSQVQYGDFPENKPKFYVEFVSGRDVLPKEYAKSKENEKKVIQLYRELIGTGDLDAKSKYVHLCRGLNTYGVTFFLVKEKLKGKNKLVPRLLGVNKESVMRVDEKTKEVLKEWPLEQVRKWAPTPRSFTLDFGDYADGFYTVQTADGEKIAQLIGGYIDIILRKKKIPDHKGIEGDEGSTMLEDLVTPARATLVSHGTIGSGQHARDGHVALPGVLRSATATPHGYGKERKGYGINGAQYGAVSGQIINQSVSRSQRAHIQDPRERAQRALIGTIEATIRAVEEAEDEMEKEPHIELPRFPDDPASRRLIDDQIEVGKERVNERLAAMGAATAQVVQWTAVKEEYDDRVGTAIATIGSNMPEVGRDVRDLGALMPEQKRGDLIDASRKLCGAFGDFLTAVHPENDESRTKILSSASRVGDYSRNVITTIEEETTIQTTFTDGLMQKAKDVASSTAQLVQRAKTISTACPEPEHTEKVIQSATKTAFATSQLVACTRVVAPTIDSDACQQQLTSAAKEVARSVEQLLHDANGACQYDPNVEQARRNLGDIHTAARQVTTALDGLLGHIKTNPKLSTETNQYSDEYERLLRSSNQLITHQGPSQELVRHGERVIRHSQILVEEFEREAEERPENRQRLLDAAKRVADATSTMIDATKEVESRPGATDREMALRSAAERLQTETSAVTHDQQSERTMHQLEQAAKQVAYNATQTIAAASACKEAPPPPAHGRRVETTVTTRRTNEEMDGGRGEYRVRVERAAPPPVIEPTRETRVERTMTPRGDIVTTTTISETRQADIGDVTSYGQGMYRNIQIGPEGTTVTTTTQKSDEKGVRDVMTSVLRGGVPSTSSPLPPHSTHKTTSSTMEGERVIGVKREDEGVKKPRLEEQKKEHKEEVEQLLVDEEHTQLIESHTVVESLVMESSQTGDTMPRLISSIRDSQNAQTASDKFRAQSRLIRDSHVVIEPATRLVDVARSAVVHVPEQHMASNLQQSSQQLSESLSEMRIALNNAQQLNFSQQLVYSEELIKELDAELLEVQRAAVAGRLQPLHAHETTHTATSALMGGVRQVGSTLAQLVSAAVTHDGHHIGASAVEAAQALRTFTAASRSVCATRKDVDLDTFIVSARSVVHDAGGVFDRVREDANATHMAEAARLVSTSLRQVVACIPQHQHIEQGIDQIRKITVSSTVRQPDIRRAASSLAAATSDLVVAVRAPQHNESVNVFVNSYTDFHTAVMAGLPAVADREARIESLEYLEQARNQAVEVLSRAAVVASDRLDRPDQSHQQTLSTTTKQLTETVTLIVEKVTEVHRPWETECDAALRQIQSVRYLVDQASLPVNDDSYFGSLDKVTAHSRSLGEAMTGIAKNAKQMETGGHEETQRFCHSVRQSADAVCSLAEAAAQSAYLVGVAHPKSVRGQAALVDAPRLHRSAVLVVQACDRMEKNKGDRTAILEDLSDVSKHISVMAGLCKEASDRTTAVTTKKQFINEAQQLASKTTSLFQSANALDERPTSVDSLSACTSNARELRETVQSLIQFVERPDFAPRPAAISHEGKQAQIPVLTATRRMLDASAEMIGTSKVLASSPRDAATWQNIAGNSRDVSESIKSLVAAIRDAAPGQAELDSTISRLEQLIQHVERREMDAVGSHPRTTVTSEKLVHQQIIHGTQSLSEKVEGLRTAACSKGEELAARVEEQWNITHPLVNAACEAAESSSDSRTQTALFEQTKTVIEAEMEVMRSAKEAGGNAQARDAHQRVEEATALYKEALGDMNSFVNRLSSEKGVTHGMVETITRSIAFTDGAVAGRGHDAERSVADAHTNMTMYLEEIRRTASDLPPSAVEDLPARSLHLSETYKKLSVESHNAILLSSPEHAQRLKVAVQRLGSACIDCVKKVGTRTGHPNDSMAHRDMNESSMEVIERVREVLAALHHGSKGTQACINAANTVSGIIGDLDTTILFATSGSLNPAAHPGDFTTHREEVIKIAKALIEDTKALVSGAASNQEQLAVAAQNAVRTMVMLCEVVKTGALSLSADHNTEAQVSVMHACRDVAAALSLLIHATKNASGKSMKDPAFEKMKFVTKTMISNVSSLLKMVKSVEDREHKGTLALEAAEEAIYQEIQACKKVRNGRRRGPVLNGKRSARLIRASHEICPDTVTVVFVEGVSGAATKLAGVGSSLNQEDAVAAANLARTAVSELLRTTRVAAYETETAEAKFKTINAGREVAMQVRNLMRSVHGVLRVSGGDARGKETLVDTTRALAKALKDLTACSELIKNEMSQELHDPLEIAENELIGAAVAINAAAVKLAELRPRETQQRVNENMTFDETILSAAKSITTAVATLVKAASDAQRELVAQGRSFSHQNGGGKVSQDYQWSEGLISAARFVAAAVQQLCDAANSLVQGQASEEKLIVAAKQVASSTAQLLIACNVRADQGSQANRRLQAAGAAVKSATERLVGAARQSVIEDERTIVISERLVSGIAQVMDAKEAVLRKEKELQEARVKLATINKERYERGISPQDE</sequence>
<dbReference type="OrthoDB" id="10262320at2759"/>
<dbReference type="SUPFAM" id="SSF47220">
    <property type="entry name" value="alpha-catenin/vinculin-like"/>
    <property type="match status" value="1"/>
</dbReference>
<evidence type="ECO:0000256" key="3">
    <source>
        <dbReference type="ARBA" id="ARBA00023212"/>
    </source>
</evidence>
<dbReference type="SUPFAM" id="SSF109880">
    <property type="entry name" value="A middle domain of Talin 1"/>
    <property type="match status" value="1"/>
</dbReference>
<dbReference type="SMART" id="SM00295">
    <property type="entry name" value="B41"/>
    <property type="match status" value="1"/>
</dbReference>
<dbReference type="GO" id="GO:0016328">
    <property type="term" value="C:lateral plasma membrane"/>
    <property type="evidence" value="ECO:0007669"/>
    <property type="project" value="EnsemblMetazoa"/>
</dbReference>
<dbReference type="InterPro" id="IPR015224">
    <property type="entry name" value="Talin_cent"/>
</dbReference>
<dbReference type="GO" id="GO:0001726">
    <property type="term" value="C:ruffle"/>
    <property type="evidence" value="ECO:0007669"/>
    <property type="project" value="InterPro"/>
</dbReference>
<dbReference type="GO" id="GO:0005604">
    <property type="term" value="C:basement membrane"/>
    <property type="evidence" value="ECO:0007669"/>
    <property type="project" value="EnsemblMetazoa"/>
</dbReference>
<dbReference type="Pfam" id="PF21865">
    <property type="entry name" value="TLN1-like_RS"/>
    <property type="match status" value="2"/>
</dbReference>
<feature type="region of interest" description="Disordered" evidence="5">
    <location>
        <begin position="1103"/>
        <end position="1125"/>
    </location>
</feature>
<dbReference type="GO" id="GO:0042059">
    <property type="term" value="P:negative regulation of epidermal growth factor receptor signaling pathway"/>
    <property type="evidence" value="ECO:0007669"/>
    <property type="project" value="EnsemblMetazoa"/>
</dbReference>
<evidence type="ECO:0000256" key="1">
    <source>
        <dbReference type="ARBA" id="ARBA00004245"/>
    </source>
</evidence>
<dbReference type="InterPro" id="IPR014352">
    <property type="entry name" value="FERM/acyl-CoA-bd_prot_sf"/>
</dbReference>
<dbReference type="SUPFAM" id="SSF109885">
    <property type="entry name" value="I/LWEQ domain"/>
    <property type="match status" value="3"/>
</dbReference>
<dbReference type="CDD" id="cd17089">
    <property type="entry name" value="FERM_F0_TLN"/>
    <property type="match status" value="1"/>
</dbReference>
<dbReference type="GO" id="GO:0031430">
    <property type="term" value="C:M band"/>
    <property type="evidence" value="ECO:0007669"/>
    <property type="project" value="EnsemblMetazoa"/>
</dbReference>
<dbReference type="Pfam" id="PF09141">
    <property type="entry name" value="Talin_middle"/>
    <property type="match status" value="1"/>
</dbReference>
<dbReference type="FunFam" id="2.30.29.30:FF:000028">
    <property type="entry name" value="Talin 2"/>
    <property type="match status" value="1"/>
</dbReference>
<dbReference type="Gene3D" id="2.30.29.30">
    <property type="entry name" value="Pleckstrin-homology domain (PH domain)/Phosphotyrosine-binding domain (PTB)"/>
    <property type="match status" value="1"/>
</dbReference>
<dbReference type="InterPro" id="IPR000299">
    <property type="entry name" value="FERM_domain"/>
</dbReference>
<dbReference type="InterPro" id="IPR002404">
    <property type="entry name" value="IRS_PTB"/>
</dbReference>
<dbReference type="SUPFAM" id="SSF50729">
    <property type="entry name" value="PH domain-like"/>
    <property type="match status" value="1"/>
</dbReference>
<dbReference type="GO" id="GO:0005737">
    <property type="term" value="C:cytoplasm"/>
    <property type="evidence" value="ECO:0000318"/>
    <property type="project" value="GO_Central"/>
</dbReference>
<dbReference type="PANTHER" id="PTHR19981:SF1">
    <property type="entry name" value="RHEA, ISOFORM B"/>
    <property type="match status" value="1"/>
</dbReference>
<dbReference type="GO" id="GO:0040028">
    <property type="term" value="P:regulation of vulval development"/>
    <property type="evidence" value="ECO:0007669"/>
    <property type="project" value="EnsemblMetazoa"/>
</dbReference>
<evidence type="ECO:0000313" key="6">
    <source>
        <dbReference type="EnsemblMetazoa" id="PPA09651.1"/>
    </source>
</evidence>
<dbReference type="GO" id="GO:0005856">
    <property type="term" value="C:cytoskeleton"/>
    <property type="evidence" value="ECO:0007669"/>
    <property type="project" value="UniProtKB-SubCell"/>
</dbReference>
<dbReference type="Gene3D" id="1.20.80.10">
    <property type="match status" value="1"/>
</dbReference>
<comment type="subcellular location">
    <subcellularLocation>
        <location evidence="1">Cytoplasm</location>
        <location evidence="1">Cytoskeleton</location>
    </subcellularLocation>
</comment>
<dbReference type="InterPro" id="IPR054082">
    <property type="entry name" value="Talin_IBS2B"/>
</dbReference>
<dbReference type="InterPro" id="IPR019748">
    <property type="entry name" value="FERM_central"/>
</dbReference>
<dbReference type="InterPro" id="IPR054060">
    <property type="entry name" value="TLN1-like_RS"/>
</dbReference>
<dbReference type="InterPro" id="IPR036723">
    <property type="entry name" value="Alpha-catenin/vinculin-like_sf"/>
</dbReference>
<dbReference type="GO" id="GO:0005200">
    <property type="term" value="F:structural constituent of cytoskeleton"/>
    <property type="evidence" value="ECO:0007669"/>
    <property type="project" value="InterPro"/>
</dbReference>
<dbReference type="InterPro" id="IPR011993">
    <property type="entry name" value="PH-like_dom_sf"/>
</dbReference>
<dbReference type="GO" id="GO:0072327">
    <property type="term" value="P:vulval cell fate specification"/>
    <property type="evidence" value="ECO:0007669"/>
    <property type="project" value="EnsemblMetazoa"/>
</dbReference>
<evidence type="ECO:0000313" key="7">
    <source>
        <dbReference type="Proteomes" id="UP000005239"/>
    </source>
</evidence>
<feature type="coiled-coil region" evidence="4">
    <location>
        <begin position="2738"/>
        <end position="2765"/>
    </location>
</feature>
<keyword evidence="7" id="KW-1185">Reference proteome</keyword>
<dbReference type="Pfam" id="PF25177">
    <property type="entry name" value="Talin_VBS2"/>
    <property type="match status" value="1"/>
</dbReference>
<reference evidence="7" key="1">
    <citation type="journal article" date="2008" name="Nat. Genet.">
        <title>The Pristionchus pacificus genome provides a unique perspective on nematode lifestyle and parasitism.</title>
        <authorList>
            <person name="Dieterich C."/>
            <person name="Clifton S.W."/>
            <person name="Schuster L.N."/>
            <person name="Chinwalla A."/>
            <person name="Delehaunty K."/>
            <person name="Dinkelacker I."/>
            <person name="Fulton L."/>
            <person name="Fulton R."/>
            <person name="Godfrey J."/>
            <person name="Minx P."/>
            <person name="Mitreva M."/>
            <person name="Roeseler W."/>
            <person name="Tian H."/>
            <person name="Witte H."/>
            <person name="Yang S.P."/>
            <person name="Wilson R.K."/>
            <person name="Sommer R.J."/>
        </authorList>
    </citation>
    <scope>NUCLEOTIDE SEQUENCE [LARGE SCALE GENOMIC DNA]</scope>
    <source>
        <strain evidence="7">PS312</strain>
    </source>
</reference>
<feature type="region of interest" description="Disordered" evidence="5">
    <location>
        <begin position="546"/>
        <end position="565"/>
    </location>
</feature>
<dbReference type="InterPro" id="IPR035964">
    <property type="entry name" value="I/LWEQ_dom_sf"/>
</dbReference>
<dbReference type="CDD" id="cd10569">
    <property type="entry name" value="FERM_C_Talin"/>
    <property type="match status" value="1"/>
</dbReference>
<dbReference type="SUPFAM" id="SSF47031">
    <property type="entry name" value="Second domain of FERM"/>
    <property type="match status" value="1"/>
</dbReference>
<evidence type="ECO:0000256" key="4">
    <source>
        <dbReference type="SAM" id="Coils"/>
    </source>
</evidence>
<dbReference type="InterPro" id="IPR015009">
    <property type="entry name" value="Vinculin-bd_dom"/>
</dbReference>
<dbReference type="InterPro" id="IPR032425">
    <property type="entry name" value="FERM_f0"/>
</dbReference>
<dbReference type="FunFam" id="1.20.1410.10:FF:000001">
    <property type="entry name" value="Talin 2"/>
    <property type="match status" value="1"/>
</dbReference>
<dbReference type="GO" id="GO:0098609">
    <property type="term" value="P:cell-cell adhesion"/>
    <property type="evidence" value="ECO:0000318"/>
    <property type="project" value="GO_Central"/>
</dbReference>
<dbReference type="PROSITE" id="PS00660">
    <property type="entry name" value="FERM_1"/>
    <property type="match status" value="1"/>
</dbReference>
<protein>
    <submittedName>
        <fullName evidence="6">FERM domain containing protein</fullName>
    </submittedName>
</protein>
<dbReference type="Pfam" id="PF01608">
    <property type="entry name" value="I_LWEQ"/>
    <property type="match status" value="2"/>
</dbReference>
<dbReference type="Pfam" id="PF21896">
    <property type="entry name" value="Talin_IBS2B"/>
    <property type="match status" value="2"/>
</dbReference>
<dbReference type="InterPro" id="IPR036476">
    <property type="entry name" value="Talin_cent_sf"/>
</dbReference>
<dbReference type="GO" id="GO:0005178">
    <property type="term" value="F:integrin binding"/>
    <property type="evidence" value="ECO:0000318"/>
    <property type="project" value="GO_Central"/>
</dbReference>
<dbReference type="SMART" id="SM01244">
    <property type="entry name" value="IRS"/>
    <property type="match status" value="1"/>
</dbReference>
<dbReference type="Pfam" id="PF21692">
    <property type="entry name" value="Talin_R4"/>
    <property type="match status" value="1"/>
</dbReference>
<evidence type="ECO:0000256" key="5">
    <source>
        <dbReference type="SAM" id="MobiDB-lite"/>
    </source>
</evidence>
<dbReference type="Pfam" id="PF16511">
    <property type="entry name" value="FERM_f0"/>
    <property type="match status" value="1"/>
</dbReference>
<dbReference type="PROSITE" id="PS00661">
    <property type="entry name" value="FERM_2"/>
    <property type="match status" value="1"/>
</dbReference>
<keyword evidence="4" id="KW-0175">Coiled coil</keyword>
<dbReference type="Proteomes" id="UP000005239">
    <property type="component" value="Unassembled WGS sequence"/>
</dbReference>
<dbReference type="PROSITE" id="PS50057">
    <property type="entry name" value="FERM_3"/>
    <property type="match status" value="1"/>
</dbReference>
<dbReference type="Gene3D" id="3.10.20.90">
    <property type="entry name" value="Phosphatidylinositol 3-kinase Catalytic Subunit, Chain A, domain 1"/>
    <property type="match status" value="2"/>
</dbReference>
<dbReference type="EnsemblMetazoa" id="PPA09651.1">
    <property type="protein sequence ID" value="PPA09651.1"/>
    <property type="gene ID" value="WBGene00099205"/>
</dbReference>